<protein>
    <submittedName>
        <fullName evidence="1">Uncharacterized protein</fullName>
    </submittedName>
</protein>
<dbReference type="Proteomes" id="UP000646548">
    <property type="component" value="Unassembled WGS sequence"/>
</dbReference>
<comment type="caution">
    <text evidence="1">The sequence shown here is derived from an EMBL/GenBank/DDBJ whole genome shotgun (WGS) entry which is preliminary data.</text>
</comment>
<evidence type="ECO:0000313" key="2">
    <source>
        <dbReference type="Proteomes" id="UP000646548"/>
    </source>
</evidence>
<accession>A0A834F1J3</accession>
<reference evidence="1" key="1">
    <citation type="journal article" name="BMC Genomics">
        <title>Long-read sequencing and de novo genome assembly of marine medaka (Oryzias melastigma).</title>
        <authorList>
            <person name="Liang P."/>
            <person name="Saqib H.S.A."/>
            <person name="Ni X."/>
            <person name="Shen Y."/>
        </authorList>
    </citation>
    <scope>NUCLEOTIDE SEQUENCE</scope>
    <source>
        <strain evidence="1">Bigg-433</strain>
    </source>
</reference>
<organism evidence="1 2">
    <name type="scientific">Oryzias melastigma</name>
    <name type="common">Marine medaka</name>
    <dbReference type="NCBI Taxonomy" id="30732"/>
    <lineage>
        <taxon>Eukaryota</taxon>
        <taxon>Metazoa</taxon>
        <taxon>Chordata</taxon>
        <taxon>Craniata</taxon>
        <taxon>Vertebrata</taxon>
        <taxon>Euteleostomi</taxon>
        <taxon>Actinopterygii</taxon>
        <taxon>Neopterygii</taxon>
        <taxon>Teleostei</taxon>
        <taxon>Neoteleostei</taxon>
        <taxon>Acanthomorphata</taxon>
        <taxon>Ovalentaria</taxon>
        <taxon>Atherinomorphae</taxon>
        <taxon>Beloniformes</taxon>
        <taxon>Adrianichthyidae</taxon>
        <taxon>Oryziinae</taxon>
        <taxon>Oryzias</taxon>
    </lineage>
</organism>
<dbReference type="AlphaFoldDB" id="A0A834F1J3"/>
<sequence length="149" mass="16262">MFRCGRTPGAAVAEEVPGVSLGSADVITRLTGDSPLLKTWRLTIHRTVHTGALKIPPGLQLLLSSLCSVILPSPLPQARSATPSQPISAQFLLLHHIISVPMHLTQKRSRASWSEETKGGMWLLLWAIRGSVEDEEDGAGEEEGIRRRR</sequence>
<evidence type="ECO:0000313" key="1">
    <source>
        <dbReference type="EMBL" id="KAF6717674.1"/>
    </source>
</evidence>
<gene>
    <name evidence="1" type="ORF">FQA47_006683</name>
</gene>
<dbReference type="EMBL" id="WKFB01000819">
    <property type="protein sequence ID" value="KAF6717674.1"/>
    <property type="molecule type" value="Genomic_DNA"/>
</dbReference>
<proteinExistence type="predicted"/>
<name>A0A834F1J3_ORYME</name>